<name>A0A397U458_9GLOM</name>
<protein>
    <recommendedName>
        <fullName evidence="1">TLDc domain-containing protein</fullName>
    </recommendedName>
</protein>
<sequence>MVKYPDYIFGSFQENALVSIISRDDLQMDEVKIWNHIIKWGIVQNPDLPTDLEDWSNENFLALKTTLQNCLPHIRYFRMSGDSILNNVKPYHQILEKNVWDDILKMSMTPNQTISSKIFLPRIILTQKLPIRDIDTFSTIINEAHAAGIASWVDKEAITYSVTDNPYEFNLLLRGTRDDFTSDSFWNLCERQTYLVVVMKVKGTDEILNGYNPVGWGNGYYHRACNDSFIFSLKNGAIQNSILSRVIQPEHAIYCNSDSGPCFGGGCDLGMSNNFNQNKTCWSRQRSYGKLIRNESTFHSKGISWFSVEEYEIFQISKKS</sequence>
<organism evidence="2 3">
    <name type="scientific">Gigaspora rosea</name>
    <dbReference type="NCBI Taxonomy" id="44941"/>
    <lineage>
        <taxon>Eukaryota</taxon>
        <taxon>Fungi</taxon>
        <taxon>Fungi incertae sedis</taxon>
        <taxon>Mucoromycota</taxon>
        <taxon>Glomeromycotina</taxon>
        <taxon>Glomeromycetes</taxon>
        <taxon>Diversisporales</taxon>
        <taxon>Gigasporaceae</taxon>
        <taxon>Gigaspora</taxon>
    </lineage>
</organism>
<dbReference type="InterPro" id="IPR006571">
    <property type="entry name" value="TLDc_dom"/>
</dbReference>
<comment type="caution">
    <text evidence="2">The sequence shown here is derived from an EMBL/GenBank/DDBJ whole genome shotgun (WGS) entry which is preliminary data.</text>
</comment>
<accession>A0A397U458</accession>
<dbReference type="OrthoDB" id="5430411at2759"/>
<evidence type="ECO:0000259" key="1">
    <source>
        <dbReference type="PROSITE" id="PS51886"/>
    </source>
</evidence>
<keyword evidence="3" id="KW-1185">Reference proteome</keyword>
<evidence type="ECO:0000313" key="2">
    <source>
        <dbReference type="EMBL" id="RIB01846.1"/>
    </source>
</evidence>
<dbReference type="PROSITE" id="PS51886">
    <property type="entry name" value="TLDC"/>
    <property type="match status" value="1"/>
</dbReference>
<gene>
    <name evidence="2" type="ORF">C2G38_944897</name>
</gene>
<feature type="domain" description="TLDc" evidence="1">
    <location>
        <begin position="139"/>
        <end position="317"/>
    </location>
</feature>
<dbReference type="AlphaFoldDB" id="A0A397U458"/>
<dbReference type="Proteomes" id="UP000266673">
    <property type="component" value="Unassembled WGS sequence"/>
</dbReference>
<proteinExistence type="predicted"/>
<evidence type="ECO:0000313" key="3">
    <source>
        <dbReference type="Proteomes" id="UP000266673"/>
    </source>
</evidence>
<reference evidence="2 3" key="1">
    <citation type="submission" date="2018-06" db="EMBL/GenBank/DDBJ databases">
        <title>Comparative genomics reveals the genomic features of Rhizophagus irregularis, R. cerebriforme, R. diaphanum and Gigaspora rosea, and their symbiotic lifestyle signature.</title>
        <authorList>
            <person name="Morin E."/>
            <person name="San Clemente H."/>
            <person name="Chen E.C.H."/>
            <person name="De La Providencia I."/>
            <person name="Hainaut M."/>
            <person name="Kuo A."/>
            <person name="Kohler A."/>
            <person name="Murat C."/>
            <person name="Tang N."/>
            <person name="Roy S."/>
            <person name="Loubradou J."/>
            <person name="Henrissat B."/>
            <person name="Grigoriev I.V."/>
            <person name="Corradi N."/>
            <person name="Roux C."/>
            <person name="Martin F.M."/>
        </authorList>
    </citation>
    <scope>NUCLEOTIDE SEQUENCE [LARGE SCALE GENOMIC DNA]</scope>
    <source>
        <strain evidence="2 3">DAOM 194757</strain>
    </source>
</reference>
<dbReference type="Pfam" id="PF07534">
    <property type="entry name" value="TLD"/>
    <property type="match status" value="1"/>
</dbReference>
<dbReference type="EMBL" id="QKWP01002911">
    <property type="protein sequence ID" value="RIB01846.1"/>
    <property type="molecule type" value="Genomic_DNA"/>
</dbReference>